<comment type="caution">
    <text evidence="3">The sequence shown here is derived from an EMBL/GenBank/DDBJ whole genome shotgun (WGS) entry which is preliminary data.</text>
</comment>
<feature type="chain" id="PRO_5020848855" description="Metalloprotease" evidence="2">
    <location>
        <begin position="23"/>
        <end position="554"/>
    </location>
</feature>
<keyword evidence="4" id="KW-1185">Reference proteome</keyword>
<feature type="signal peptide" evidence="2">
    <location>
        <begin position="1"/>
        <end position="22"/>
    </location>
</feature>
<accession>A0A4R7I289</accession>
<proteinExistence type="predicted"/>
<reference evidence="3 4" key="1">
    <citation type="submission" date="2019-03" db="EMBL/GenBank/DDBJ databases">
        <title>Sequencing the genomes of 1000 actinobacteria strains.</title>
        <authorList>
            <person name="Klenk H.-P."/>
        </authorList>
    </citation>
    <scope>NUCLEOTIDE SEQUENCE [LARGE SCALE GENOMIC DNA]</scope>
    <source>
        <strain evidence="3 4">DSM 18936</strain>
    </source>
</reference>
<dbReference type="OrthoDB" id="5168289at2"/>
<evidence type="ECO:0000313" key="3">
    <source>
        <dbReference type="EMBL" id="TDT17641.1"/>
    </source>
</evidence>
<evidence type="ECO:0008006" key="5">
    <source>
        <dbReference type="Google" id="ProtNLM"/>
    </source>
</evidence>
<organism evidence="3 4">
    <name type="scientific">Ilumatobacter fluminis</name>
    <dbReference type="NCBI Taxonomy" id="467091"/>
    <lineage>
        <taxon>Bacteria</taxon>
        <taxon>Bacillati</taxon>
        <taxon>Actinomycetota</taxon>
        <taxon>Acidimicrobiia</taxon>
        <taxon>Acidimicrobiales</taxon>
        <taxon>Ilumatobacteraceae</taxon>
        <taxon>Ilumatobacter</taxon>
    </lineage>
</organism>
<feature type="region of interest" description="Disordered" evidence="1">
    <location>
        <begin position="480"/>
        <end position="504"/>
    </location>
</feature>
<sequence length="554" mass="59209">MKRPTAAIASLVTLSIVGAACANDSGVRVQSAVPLVTEPAPSSSAPTVDTTPDTSTADTTMPSTIPPATVPPTTAADVTEPLVIEPELNASVPFADVFDVDPNRIPNEHDEFAAVAFTDVERWWTEVFPEVYGEPFEPLRGGVYVGSPTRTTPIPGCGEPETDYDELQLFVAFYCNIGDFMAYDEGADPAVSLLTPLADAFGSSVLGVVLAHEYGHTIQERIGAFERPLATILTEQQADCFAGAWTGQAYRGESPLLRLGDTDVRAGLLAMLEVRDPVGTNQFTPGGHGSAFDRVGAFQVGFLEGPARCAELLDDPLPLMPNEFQQFSADEFFEGNAPYDCDALDPELRQQIFGDDCSSAPEFLAADLINFWQLLFQDELGETFEPFTVATTTDLSTVTCADARNLTPQVTVCPAERVVVYDEPEVVQLYDEFGDFTLGYVYGIAAAELVQLDLGSDLTGEARALLNDCYTGAWVRDITPDDNGATPRNQRDDDGDGVAESTVATSPGDLDEAIRMTILLGDIGVNVDQIGTAFEKIDAFRTGVLGGLTSCSAG</sequence>
<evidence type="ECO:0000256" key="1">
    <source>
        <dbReference type="SAM" id="MobiDB-lite"/>
    </source>
</evidence>
<gene>
    <name evidence="3" type="ORF">BDK89_3252</name>
</gene>
<dbReference type="Proteomes" id="UP000294558">
    <property type="component" value="Unassembled WGS sequence"/>
</dbReference>
<name>A0A4R7I289_9ACTN</name>
<dbReference type="RefSeq" id="WP_133869917.1">
    <property type="nucleotide sequence ID" value="NZ_SOAU01000001.1"/>
</dbReference>
<evidence type="ECO:0000313" key="4">
    <source>
        <dbReference type="Proteomes" id="UP000294558"/>
    </source>
</evidence>
<dbReference type="EMBL" id="SOAU01000001">
    <property type="protein sequence ID" value="TDT17641.1"/>
    <property type="molecule type" value="Genomic_DNA"/>
</dbReference>
<dbReference type="PROSITE" id="PS51257">
    <property type="entry name" value="PROKAR_LIPOPROTEIN"/>
    <property type="match status" value="1"/>
</dbReference>
<protein>
    <recommendedName>
        <fullName evidence="5">Metalloprotease</fullName>
    </recommendedName>
</protein>
<keyword evidence="2" id="KW-0732">Signal</keyword>
<feature type="region of interest" description="Disordered" evidence="1">
    <location>
        <begin position="37"/>
        <end position="72"/>
    </location>
</feature>
<dbReference type="AlphaFoldDB" id="A0A4R7I289"/>
<feature type="compositionally biased region" description="Low complexity" evidence="1">
    <location>
        <begin position="39"/>
        <end position="63"/>
    </location>
</feature>
<evidence type="ECO:0000256" key="2">
    <source>
        <dbReference type="SAM" id="SignalP"/>
    </source>
</evidence>